<name>A0AA88E8P7_FICCA</name>
<organism evidence="1 2">
    <name type="scientific">Ficus carica</name>
    <name type="common">Common fig</name>
    <dbReference type="NCBI Taxonomy" id="3494"/>
    <lineage>
        <taxon>Eukaryota</taxon>
        <taxon>Viridiplantae</taxon>
        <taxon>Streptophyta</taxon>
        <taxon>Embryophyta</taxon>
        <taxon>Tracheophyta</taxon>
        <taxon>Spermatophyta</taxon>
        <taxon>Magnoliopsida</taxon>
        <taxon>eudicotyledons</taxon>
        <taxon>Gunneridae</taxon>
        <taxon>Pentapetalae</taxon>
        <taxon>rosids</taxon>
        <taxon>fabids</taxon>
        <taxon>Rosales</taxon>
        <taxon>Moraceae</taxon>
        <taxon>Ficeae</taxon>
        <taxon>Ficus</taxon>
    </lineage>
</organism>
<dbReference type="Gramene" id="FCD_00038209-RA">
    <property type="protein sequence ID" value="FCD_00038209-RA:cds"/>
    <property type="gene ID" value="FCD_00038209"/>
</dbReference>
<reference evidence="1" key="1">
    <citation type="submission" date="2023-07" db="EMBL/GenBank/DDBJ databases">
        <title>draft genome sequence of fig (Ficus carica).</title>
        <authorList>
            <person name="Takahashi T."/>
            <person name="Nishimura K."/>
        </authorList>
    </citation>
    <scope>NUCLEOTIDE SEQUENCE</scope>
</reference>
<accession>A0AA88E8P7</accession>
<dbReference type="PANTHER" id="PTHR35121">
    <property type="entry name" value="HOMEODOMAIN PROTEIN 8, PUTATIVE-RELATED"/>
    <property type="match status" value="1"/>
</dbReference>
<sequence length="107" mass="12280">MASAAAEMIFRCVFEGSISMQDMEIERRPYHKNCHCALHKRDRGIASDACSHQRNFSFPRKKSWADCALSMENCFSNSFYKNSLLLLKPNQECSRRDHGASSTLSQR</sequence>
<proteinExistence type="predicted"/>
<gene>
    <name evidence="1" type="ORF">TIFTF001_038831</name>
</gene>
<dbReference type="PANTHER" id="PTHR35121:SF4">
    <property type="entry name" value="SWIM-TYPE DOMAIN-CONTAINING PROTEIN"/>
    <property type="match status" value="1"/>
</dbReference>
<evidence type="ECO:0000313" key="1">
    <source>
        <dbReference type="EMBL" id="GMN69788.1"/>
    </source>
</evidence>
<keyword evidence="2" id="KW-1185">Reference proteome</keyword>
<evidence type="ECO:0000313" key="2">
    <source>
        <dbReference type="Proteomes" id="UP001187192"/>
    </source>
</evidence>
<dbReference type="EMBL" id="BTGU01000936">
    <property type="protein sequence ID" value="GMN69788.1"/>
    <property type="molecule type" value="Genomic_DNA"/>
</dbReference>
<dbReference type="Gramene" id="FCD_00020029-RA">
    <property type="protein sequence ID" value="FCD_00020029-RA:cds"/>
    <property type="gene ID" value="FCD_00020029"/>
</dbReference>
<dbReference type="AlphaFoldDB" id="A0AA88E8P7"/>
<dbReference type="Proteomes" id="UP001187192">
    <property type="component" value="Unassembled WGS sequence"/>
</dbReference>
<protein>
    <submittedName>
        <fullName evidence="1">Uncharacterized protein</fullName>
    </submittedName>
</protein>
<comment type="caution">
    <text evidence="1">The sequence shown here is derived from an EMBL/GenBank/DDBJ whole genome shotgun (WGS) entry which is preliminary data.</text>
</comment>